<dbReference type="InterPro" id="IPR015943">
    <property type="entry name" value="WD40/YVTN_repeat-like_dom_sf"/>
</dbReference>
<sequence>RIDWPCFLSDCVSLRWKPSDLCVQFWTGLGSDAKVQTLTFNQFDAYSNELCDILTKHLENWMPKFSVMPLVVIIWSPNILTSVAVHAVVKAGLCFFPISRDFWSIFREVEAFVLAVVDLTNLECFLNTNSNFFAYSVQTELFGAYHFRLFLRNPLALLPETNTECKPDAHSHLAYVITSSGSSGGPGKLAFISDACLTANVSDLCTRFEPLRVNRGSVLLTAPLTFDPSLVQIYFALATSRCLIIPDIGLLCHPDGMSFLCSVANVDWLQCTPSLFLLQSQHSQNKMLCNPKLSIIMGGETFPLELYEKSERIKATVYNIYGVTEVSCWATLYQVGLRTTGDFDCVCQCSCSAPFPGLTPIGFQMLGTEITLLPVGAMHEVTLSRGNAGFALIRRDGNPISTEDYNNAIRTLQHPKPWPTGDLVVLGSCGKCLWFAGRKDRTAKRLGHQICLETLEAAISKCRTRWVDIKHCQCKLSLLRNGLVLVAFVWISCRRIGHSGRFSAALLDHVRNHIVCYLKKYFRPASAPWIPTKIVLLDGVPRLSMHGKISRLASASSSARGMNIISTLNSLMTEYGLPSHSGKSFYDLGGSSIQAIQLIEDITQRCPEISRFKEKLLSRLFSVNMRAFKCFLVFCYESVICFRTTPRRRMHKGYLRHSPAQPDKYPTFKLLDESPEIYTSGCVQLHKSLKKLSGFNRLWKMPFGKCIDASPIVYTSHSTKSPMVCVGSHSGQFSAVDLLSGTFLWSVNVNARIEGSPAIGFDPHDPTIGVGTLSGNVLGLHLQSGRTLWSVSVEGAVKSAPLFLSQKSLLIIGSHGRKVYAIDPRSPSNPVWVSSFDGSPIVAPIAATNAPVLSDQIFVGSLGGTVGCIDLRNPRRTIWSHGGMSPVFSKPTVWYGANGTRVTATPVDSTIHSYSAVTGECIWRTNRLSGSSNVFKDPLQSFKRNELFIVSNDGTLFDINALDGVFIWRESFVDGLLLDEPSSLNTPSLICNMHDSLEKQFLLLTRADGTMFLCAYQDANMNKLNSCISVVGSIKLPGLCFSNPVVFPDKESGACLVVTGCRDNNLHCFSITDC</sequence>
<name>A0A8E0RSL8_9TREM</name>
<reference evidence="3" key="1">
    <citation type="submission" date="2019-05" db="EMBL/GenBank/DDBJ databases">
        <title>Annotation for the trematode Fasciolopsis buski.</title>
        <authorList>
            <person name="Choi Y.-J."/>
        </authorList>
    </citation>
    <scope>NUCLEOTIDE SEQUENCE</scope>
    <source>
        <strain evidence="3">HT</strain>
        <tissue evidence="3">Whole worm</tissue>
    </source>
</reference>
<evidence type="ECO:0000259" key="2">
    <source>
        <dbReference type="Pfam" id="PF13570"/>
    </source>
</evidence>
<dbReference type="InterPro" id="IPR006162">
    <property type="entry name" value="Ppantetheine_attach_site"/>
</dbReference>
<dbReference type="InterPro" id="IPR011047">
    <property type="entry name" value="Quinoprotein_ADH-like_sf"/>
</dbReference>
<evidence type="ECO:0000259" key="1">
    <source>
        <dbReference type="Pfam" id="PF00501"/>
    </source>
</evidence>
<feature type="non-terminal residue" evidence="3">
    <location>
        <position position="1"/>
    </location>
</feature>
<proteinExistence type="predicted"/>
<organism evidence="3 4">
    <name type="scientific">Fasciolopsis buskii</name>
    <dbReference type="NCBI Taxonomy" id="27845"/>
    <lineage>
        <taxon>Eukaryota</taxon>
        <taxon>Metazoa</taxon>
        <taxon>Spiralia</taxon>
        <taxon>Lophotrochozoa</taxon>
        <taxon>Platyhelminthes</taxon>
        <taxon>Trematoda</taxon>
        <taxon>Digenea</taxon>
        <taxon>Plagiorchiida</taxon>
        <taxon>Echinostomata</taxon>
        <taxon>Echinostomatoidea</taxon>
        <taxon>Fasciolidae</taxon>
        <taxon>Fasciolopsis</taxon>
    </lineage>
</organism>
<comment type="caution">
    <text evidence="3">The sequence shown here is derived from an EMBL/GenBank/DDBJ whole genome shotgun (WGS) entry which is preliminary data.</text>
</comment>
<keyword evidence="4" id="KW-1185">Reference proteome</keyword>
<dbReference type="Pfam" id="PF13570">
    <property type="entry name" value="Beta-prop_ACSF4"/>
    <property type="match status" value="1"/>
</dbReference>
<dbReference type="Gene3D" id="2.130.10.10">
    <property type="entry name" value="YVTN repeat-like/Quinoprotein amine dehydrogenase"/>
    <property type="match status" value="1"/>
</dbReference>
<dbReference type="Proteomes" id="UP000728185">
    <property type="component" value="Unassembled WGS sequence"/>
</dbReference>
<evidence type="ECO:0000313" key="4">
    <source>
        <dbReference type="Proteomes" id="UP000728185"/>
    </source>
</evidence>
<dbReference type="PANTHER" id="PTHR44394">
    <property type="entry name" value="BETA-ALANINE-ACTIVATING ENZYME"/>
    <property type="match status" value="1"/>
</dbReference>
<gene>
    <name evidence="3" type="ORF">FBUS_11265</name>
</gene>
<feature type="domain" description="Pyrrolo-quinoline quinone repeat" evidence="2">
    <location>
        <begin position="704"/>
        <end position="1071"/>
    </location>
</feature>
<dbReference type="SUPFAM" id="SSF56801">
    <property type="entry name" value="Acetyl-CoA synthetase-like"/>
    <property type="match status" value="1"/>
</dbReference>
<dbReference type="InterPro" id="IPR052091">
    <property type="entry name" value="Beta-ala_Activ/Resist"/>
</dbReference>
<dbReference type="PROSITE" id="PS00012">
    <property type="entry name" value="PHOSPHOPANTETHEINE"/>
    <property type="match status" value="1"/>
</dbReference>
<dbReference type="InterPro" id="IPR000873">
    <property type="entry name" value="AMP-dep_synth/lig_dom"/>
</dbReference>
<protein>
    <submittedName>
        <fullName evidence="3">Acyl-CoA synthetase family member 4</fullName>
    </submittedName>
</protein>
<dbReference type="PANTHER" id="PTHR44394:SF1">
    <property type="entry name" value="BETA-ALANINE-ACTIVATING ENZYME"/>
    <property type="match status" value="1"/>
</dbReference>
<dbReference type="AlphaFoldDB" id="A0A8E0RSL8"/>
<accession>A0A8E0RSL8</accession>
<dbReference type="InterPro" id="IPR042099">
    <property type="entry name" value="ANL_N_sf"/>
</dbReference>
<dbReference type="OrthoDB" id="408177at2759"/>
<feature type="domain" description="AMP-dependent synthetase/ligase" evidence="1">
    <location>
        <begin position="35"/>
        <end position="356"/>
    </location>
</feature>
<dbReference type="Gene3D" id="3.40.50.12780">
    <property type="entry name" value="N-terminal domain of ligase-like"/>
    <property type="match status" value="1"/>
</dbReference>
<dbReference type="EMBL" id="LUCM01005716">
    <property type="protein sequence ID" value="KAA0192400.1"/>
    <property type="molecule type" value="Genomic_DNA"/>
</dbReference>
<dbReference type="GO" id="GO:0043041">
    <property type="term" value="P:amino acid activation for nonribosomal peptide biosynthetic process"/>
    <property type="evidence" value="ECO:0007669"/>
    <property type="project" value="TreeGrafter"/>
</dbReference>
<dbReference type="Pfam" id="PF00501">
    <property type="entry name" value="AMP-binding"/>
    <property type="match status" value="1"/>
</dbReference>
<dbReference type="InterPro" id="IPR002372">
    <property type="entry name" value="PQQ_rpt_dom"/>
</dbReference>
<evidence type="ECO:0000313" key="3">
    <source>
        <dbReference type="EMBL" id="KAA0192400.1"/>
    </source>
</evidence>
<dbReference type="SUPFAM" id="SSF50998">
    <property type="entry name" value="Quinoprotein alcohol dehydrogenase-like"/>
    <property type="match status" value="1"/>
</dbReference>